<gene>
    <name evidence="16" type="primary">cybH</name>
    <name evidence="16" type="ORF">KL771_22955</name>
</gene>
<accession>A0A947GGJ6</accession>
<evidence type="ECO:0000256" key="1">
    <source>
        <dbReference type="ARBA" id="ARBA00004651"/>
    </source>
</evidence>
<comment type="similarity">
    <text evidence="2">Belongs to the HupC/HyaC/HydC family.</text>
</comment>
<feature type="transmembrane region" description="Helical" evidence="14">
    <location>
        <begin position="149"/>
        <end position="171"/>
    </location>
</feature>
<keyword evidence="3" id="KW-0813">Transport</keyword>
<keyword evidence="9 14" id="KW-1133">Transmembrane helix</keyword>
<evidence type="ECO:0000256" key="10">
    <source>
        <dbReference type="ARBA" id="ARBA00023004"/>
    </source>
</evidence>
<dbReference type="FunFam" id="1.20.950.20:FF:000003">
    <property type="entry name" value="Ni/Fe-hydrogenase 1 b-type cytochrome subunit"/>
    <property type="match status" value="1"/>
</dbReference>
<feature type="transmembrane region" description="Helical" evidence="14">
    <location>
        <begin position="80"/>
        <end position="99"/>
    </location>
</feature>
<evidence type="ECO:0000256" key="13">
    <source>
        <dbReference type="ARBA" id="ARBA00072962"/>
    </source>
</evidence>
<evidence type="ECO:0000256" key="7">
    <source>
        <dbReference type="ARBA" id="ARBA00022723"/>
    </source>
</evidence>
<keyword evidence="8" id="KW-0249">Electron transport</keyword>
<keyword evidence="17" id="KW-1185">Reference proteome</keyword>
<evidence type="ECO:0000256" key="2">
    <source>
        <dbReference type="ARBA" id="ARBA00008622"/>
    </source>
</evidence>
<evidence type="ECO:0000256" key="8">
    <source>
        <dbReference type="ARBA" id="ARBA00022982"/>
    </source>
</evidence>
<dbReference type="InterPro" id="IPR051542">
    <property type="entry name" value="Hydrogenase_cytochrome"/>
</dbReference>
<feature type="domain" description="Cytochrome b561 bacterial/Ni-hydrogenase" evidence="15">
    <location>
        <begin position="32"/>
        <end position="238"/>
    </location>
</feature>
<evidence type="ECO:0000313" key="17">
    <source>
        <dbReference type="Proteomes" id="UP000766595"/>
    </source>
</evidence>
<dbReference type="GO" id="GO:0005886">
    <property type="term" value="C:plasma membrane"/>
    <property type="evidence" value="ECO:0007669"/>
    <property type="project" value="UniProtKB-SubCell"/>
</dbReference>
<dbReference type="PANTHER" id="PTHR30485">
    <property type="entry name" value="NI/FE-HYDROGENASE 1 B-TYPE CYTOCHROME SUBUNIT"/>
    <property type="match status" value="1"/>
</dbReference>
<comment type="subcellular location">
    <subcellularLocation>
        <location evidence="1">Cell membrane</location>
        <topology evidence="1">Multi-pass membrane protein</topology>
    </subcellularLocation>
</comment>
<proteinExistence type="inferred from homology"/>
<evidence type="ECO:0000256" key="12">
    <source>
        <dbReference type="ARBA" id="ARBA00059957"/>
    </source>
</evidence>
<keyword evidence="6 14" id="KW-0812">Transmembrane</keyword>
<sequence>MSVTSEDRSRAVLRGVMDADDHVIVSGPSIYVYEAPVRIWHWANALAIVVLAVTGYFIGSPLPSMPGEASDHFLMGYIRFAHFSAGYVLAIGFLCRILWTFFGNRHSRQIFYLPVWSGTWWAGILRELRWYMFLEKEPYKYVGHNPLAHVAMFLMFTLFTAFMIVTGFALYSEGAGIDSWQAKLFGWVFTYFPNSQDVHTLHHLGMWVIVVFAVIHIYAAIREDIMSRQTMISTMISGERQFRDEREG</sequence>
<evidence type="ECO:0000256" key="4">
    <source>
        <dbReference type="ARBA" id="ARBA00022475"/>
    </source>
</evidence>
<dbReference type="PANTHER" id="PTHR30485:SF0">
    <property type="entry name" value="NI_FE-HYDROGENASE 1 B-TYPE CYTOCHROME SUBUNIT-RELATED"/>
    <property type="match status" value="1"/>
</dbReference>
<dbReference type="EMBL" id="JAHHZF010000013">
    <property type="protein sequence ID" value="MBT9292340.1"/>
    <property type="molecule type" value="Genomic_DNA"/>
</dbReference>
<reference evidence="16 17" key="1">
    <citation type="submission" date="2021-06" db="EMBL/GenBank/DDBJ databases">
        <authorList>
            <person name="Grouzdev D.S."/>
            <person name="Koziaeva V."/>
        </authorList>
    </citation>
    <scope>NUCLEOTIDE SEQUENCE [LARGE SCALE GENOMIC DNA]</scope>
    <source>
        <strain evidence="16 17">22</strain>
    </source>
</reference>
<comment type="function">
    <text evidence="12">B-type cytochrome involved in electron transfer from hydrogenase to oxygen.</text>
</comment>
<evidence type="ECO:0000256" key="5">
    <source>
        <dbReference type="ARBA" id="ARBA00022617"/>
    </source>
</evidence>
<dbReference type="PRINTS" id="PR00161">
    <property type="entry name" value="NIHGNASECYTB"/>
</dbReference>
<evidence type="ECO:0000256" key="3">
    <source>
        <dbReference type="ARBA" id="ARBA00022448"/>
    </source>
</evidence>
<evidence type="ECO:0000256" key="6">
    <source>
        <dbReference type="ARBA" id="ARBA00022692"/>
    </source>
</evidence>
<organism evidence="16 17">
    <name type="scientific">Prosthecodimorpha staleyi</name>
    <dbReference type="NCBI Taxonomy" id="2840188"/>
    <lineage>
        <taxon>Bacteria</taxon>
        <taxon>Pseudomonadati</taxon>
        <taxon>Pseudomonadota</taxon>
        <taxon>Alphaproteobacteria</taxon>
        <taxon>Hyphomicrobiales</taxon>
        <taxon>Ancalomicrobiaceae</taxon>
        <taxon>Prosthecodimorpha</taxon>
    </lineage>
</organism>
<dbReference type="InterPro" id="IPR016174">
    <property type="entry name" value="Di-haem_cyt_TM"/>
</dbReference>
<feature type="transmembrane region" description="Helical" evidence="14">
    <location>
        <begin position="204"/>
        <end position="221"/>
    </location>
</feature>
<dbReference type="GO" id="GO:0005506">
    <property type="term" value="F:iron ion binding"/>
    <property type="evidence" value="ECO:0007669"/>
    <property type="project" value="InterPro"/>
</dbReference>
<evidence type="ECO:0000256" key="11">
    <source>
        <dbReference type="ARBA" id="ARBA00023136"/>
    </source>
</evidence>
<dbReference type="NCBIfam" id="TIGR02125">
    <property type="entry name" value="CytB-hydogenase"/>
    <property type="match status" value="1"/>
</dbReference>
<dbReference type="PROSITE" id="PS00883">
    <property type="entry name" value="NI_HGENASE_CYTB_2"/>
    <property type="match status" value="1"/>
</dbReference>
<dbReference type="AlphaFoldDB" id="A0A947GGJ6"/>
<keyword evidence="11 14" id="KW-0472">Membrane</keyword>
<evidence type="ECO:0000259" key="15">
    <source>
        <dbReference type="Pfam" id="PF01292"/>
    </source>
</evidence>
<dbReference type="SUPFAM" id="SSF81342">
    <property type="entry name" value="Transmembrane di-heme cytochromes"/>
    <property type="match status" value="1"/>
</dbReference>
<dbReference type="Gene3D" id="1.20.950.20">
    <property type="entry name" value="Transmembrane di-heme cytochromes, Chain C"/>
    <property type="match status" value="1"/>
</dbReference>
<dbReference type="Pfam" id="PF01292">
    <property type="entry name" value="Ni_hydr_CYTB"/>
    <property type="match status" value="1"/>
</dbReference>
<comment type="caution">
    <text evidence="16">The sequence shown here is derived from an EMBL/GenBank/DDBJ whole genome shotgun (WGS) entry which is preliminary data.</text>
</comment>
<dbReference type="GO" id="GO:0022904">
    <property type="term" value="P:respiratory electron transport chain"/>
    <property type="evidence" value="ECO:0007669"/>
    <property type="project" value="InterPro"/>
</dbReference>
<evidence type="ECO:0000256" key="9">
    <source>
        <dbReference type="ARBA" id="ARBA00022989"/>
    </source>
</evidence>
<dbReference type="InterPro" id="IPR011577">
    <property type="entry name" value="Cyt_b561_bac/Ni-Hgenase"/>
</dbReference>
<evidence type="ECO:0000313" key="16">
    <source>
        <dbReference type="EMBL" id="MBT9292340.1"/>
    </source>
</evidence>
<keyword evidence="10" id="KW-0408">Iron</keyword>
<dbReference type="InterPro" id="IPR000516">
    <property type="entry name" value="Ni-dep_Hydgase_cyt-B"/>
</dbReference>
<evidence type="ECO:0000256" key="14">
    <source>
        <dbReference type="SAM" id="Phobius"/>
    </source>
</evidence>
<dbReference type="Proteomes" id="UP000766595">
    <property type="component" value="Unassembled WGS sequence"/>
</dbReference>
<protein>
    <recommendedName>
        <fullName evidence="13">Probable Ni/Fe-hydrogenase B-type cytochrome subunit</fullName>
    </recommendedName>
</protein>
<name>A0A947GGJ6_9HYPH</name>
<feature type="transmembrane region" description="Helical" evidence="14">
    <location>
        <begin position="39"/>
        <end position="59"/>
    </location>
</feature>
<dbReference type="GO" id="GO:0009055">
    <property type="term" value="F:electron transfer activity"/>
    <property type="evidence" value="ECO:0007669"/>
    <property type="project" value="InterPro"/>
</dbReference>
<dbReference type="GO" id="GO:0020037">
    <property type="term" value="F:heme binding"/>
    <property type="evidence" value="ECO:0007669"/>
    <property type="project" value="TreeGrafter"/>
</dbReference>
<keyword evidence="4" id="KW-1003">Cell membrane</keyword>
<keyword evidence="7" id="KW-0479">Metal-binding</keyword>
<keyword evidence="5" id="KW-0349">Heme</keyword>